<keyword evidence="1" id="KW-0472">Membrane</keyword>
<dbReference type="Pfam" id="PF07715">
    <property type="entry name" value="Plug"/>
    <property type="match status" value="1"/>
</dbReference>
<dbReference type="RefSeq" id="WP_207334399.1">
    <property type="nucleotide sequence ID" value="NZ_JAFMYU010000003.1"/>
</dbReference>
<keyword evidence="5" id="KW-1185">Reference proteome</keyword>
<protein>
    <submittedName>
        <fullName evidence="4">Carboxypeptidase-like regulatory domain-containing protein</fullName>
    </submittedName>
</protein>
<keyword evidence="1" id="KW-0998">Cell outer membrane</keyword>
<organism evidence="4 5">
    <name type="scientific">Fibrella aquatilis</name>
    <dbReference type="NCBI Taxonomy" id="2817059"/>
    <lineage>
        <taxon>Bacteria</taxon>
        <taxon>Pseudomonadati</taxon>
        <taxon>Bacteroidota</taxon>
        <taxon>Cytophagia</taxon>
        <taxon>Cytophagales</taxon>
        <taxon>Spirosomataceae</taxon>
        <taxon>Fibrella</taxon>
    </lineage>
</organism>
<dbReference type="Pfam" id="PF13715">
    <property type="entry name" value="CarbopepD_reg_2"/>
    <property type="match status" value="1"/>
</dbReference>
<dbReference type="Gene3D" id="2.170.130.10">
    <property type="entry name" value="TonB-dependent receptor, plug domain"/>
    <property type="match status" value="1"/>
</dbReference>
<dbReference type="EMBL" id="JAFMYU010000003">
    <property type="protein sequence ID" value="MBO0930436.1"/>
    <property type="molecule type" value="Genomic_DNA"/>
</dbReference>
<dbReference type="GO" id="GO:0004180">
    <property type="term" value="F:carboxypeptidase activity"/>
    <property type="evidence" value="ECO:0007669"/>
    <property type="project" value="UniProtKB-KW"/>
</dbReference>
<evidence type="ECO:0000313" key="4">
    <source>
        <dbReference type="EMBL" id="MBO0930436.1"/>
    </source>
</evidence>
<keyword evidence="1" id="KW-0812">Transmembrane</keyword>
<feature type="chain" id="PRO_5037072947" evidence="2">
    <location>
        <begin position="25"/>
        <end position="1098"/>
    </location>
</feature>
<dbReference type="Gene3D" id="2.60.40.1120">
    <property type="entry name" value="Carboxypeptidase-like, regulatory domain"/>
    <property type="match status" value="1"/>
</dbReference>
<dbReference type="PROSITE" id="PS52016">
    <property type="entry name" value="TONB_DEPENDENT_REC_3"/>
    <property type="match status" value="1"/>
</dbReference>
<proteinExistence type="inferred from homology"/>
<evidence type="ECO:0000259" key="3">
    <source>
        <dbReference type="Pfam" id="PF07715"/>
    </source>
</evidence>
<reference evidence="4 5" key="1">
    <citation type="submission" date="2021-03" db="EMBL/GenBank/DDBJ databases">
        <title>Fibrella sp. HMF5036 genome sequencing and assembly.</title>
        <authorList>
            <person name="Kang H."/>
            <person name="Kim H."/>
            <person name="Bae S."/>
            <person name="Joh K."/>
        </authorList>
    </citation>
    <scope>NUCLEOTIDE SEQUENCE [LARGE SCALE GENOMIC DNA]</scope>
    <source>
        <strain evidence="4 5">HMF5036</strain>
    </source>
</reference>
<feature type="domain" description="TonB-dependent receptor plug" evidence="3">
    <location>
        <begin position="933"/>
        <end position="1003"/>
    </location>
</feature>
<accession>A0A939G211</accession>
<comment type="similarity">
    <text evidence="1">Belongs to the TonB-dependent receptor family.</text>
</comment>
<dbReference type="AlphaFoldDB" id="A0A939G211"/>
<evidence type="ECO:0000313" key="5">
    <source>
        <dbReference type="Proteomes" id="UP000664795"/>
    </source>
</evidence>
<dbReference type="Proteomes" id="UP000664795">
    <property type="component" value="Unassembled WGS sequence"/>
</dbReference>
<dbReference type="SUPFAM" id="SSF56935">
    <property type="entry name" value="Porins"/>
    <property type="match status" value="1"/>
</dbReference>
<dbReference type="InterPro" id="IPR012910">
    <property type="entry name" value="Plug_dom"/>
</dbReference>
<evidence type="ECO:0000256" key="2">
    <source>
        <dbReference type="SAM" id="SignalP"/>
    </source>
</evidence>
<keyword evidence="4" id="KW-0645">Protease</keyword>
<sequence>MNTYLKHPRQLWLALCCLTTLAIAQPVPRATLTGQITNAADGQPLPFASVYLNGSTQGTTTNERGQFTLPNVALGSVELVISYTGFSTVRQALRITDTTPKPVAVALSPLANQLADVVVRVKQDKTWLKQLKQFEADLFGSSSYAGECVLTNPQVVEFETSGNTLFATAREVLVIDNRALGYRLRYTLQGFRSQPERITFGGTTLFEELPPATPKQARQWQRNRQEAYRGSLRHLLTSLVQGNYEKEGFMVYQSDPSRPLSTNPPPLLNDELGRYLLPFKPAEMIQPGKLPHERWLRSATPLVVLYTRYASRQSPFRDAPYAYSQLVLPQKMLGFTVAGQITAPMGFDAVGYLSNDRLGNAMPDDWDRDGPAPAIRRDSVQRDLGVSKNLDNQLVSLVKSEADVTLDTLARRWKGHEIATAPIVFAQIDKPLYLTGDRLWLSAYVLNRQAQRLDTALAGPALNAELRSGDNRLVQHQFLPVTDGRTAGMFRLADTLATGMYWLRAYTEADRQRQKPAFERPLWVVNSAMGIVTQPIDREVLIVKKEPESAVDLLVGDVPNAPFRTRISADSSEAILTLDKPMSARQPAVFALVYNRDKLLQSGRVPVGGATTRLRLSTLTWPAGLAWLSLMDSTGHVWSTRPIQVPDRVLPITVNLTLGEAEPIADKPRTLLLSLLDGVGRPVNAHVSVAVTDADKVPSDSLVADFSSHLRESKNEAGGAMQIENTPNITLNGRVTTTEKQPVNVVVMVADGQNTQVRAALTDLAGQFQVGNLTLADTAQALVRITNSRGKPIDATVQFSPAVSGFRLPAPPSGTGLLLKRWRALIATAKQRQDAEPALYRSNGGRQLREVTVRAPKPIDQRPDDIKLRSLHSQVDQTILLDEKTPPYDNLYSLIQAKVPNVRVETVLNRGVVAYSVKFSGNVASVLNASIPALASRGAPPPPAIPKADATMQNPLFLIDGFPVNDTDGTQLLMFSAGNIERVEVLKTGAIAAMYGTQASRGVIAFYTKTTREATKAKGISRQTVLGYPALPQFPLSTQAVGSQRDVLAWLPVAVTSQQGKLSVPVAVSAAVRTLRVSVQGISGTGQPISFVKLLPVN</sequence>
<dbReference type="InterPro" id="IPR039426">
    <property type="entry name" value="TonB-dep_rcpt-like"/>
</dbReference>
<dbReference type="Gene3D" id="2.60.40.1930">
    <property type="match status" value="1"/>
</dbReference>
<dbReference type="InterPro" id="IPR037066">
    <property type="entry name" value="Plug_dom_sf"/>
</dbReference>
<dbReference type="SUPFAM" id="SSF49464">
    <property type="entry name" value="Carboxypeptidase regulatory domain-like"/>
    <property type="match status" value="1"/>
</dbReference>
<comment type="subcellular location">
    <subcellularLocation>
        <location evidence="1">Cell outer membrane</location>
        <topology evidence="1">Multi-pass membrane protein</topology>
    </subcellularLocation>
</comment>
<keyword evidence="2" id="KW-0732">Signal</keyword>
<feature type="signal peptide" evidence="2">
    <location>
        <begin position="1"/>
        <end position="24"/>
    </location>
</feature>
<keyword evidence="4" id="KW-0121">Carboxypeptidase</keyword>
<name>A0A939G211_9BACT</name>
<keyword evidence="4" id="KW-0378">Hydrolase</keyword>
<evidence type="ECO:0000256" key="1">
    <source>
        <dbReference type="PROSITE-ProRule" id="PRU01360"/>
    </source>
</evidence>
<dbReference type="InterPro" id="IPR008969">
    <property type="entry name" value="CarboxyPept-like_regulatory"/>
</dbReference>
<comment type="caution">
    <text evidence="4">The sequence shown here is derived from an EMBL/GenBank/DDBJ whole genome shotgun (WGS) entry which is preliminary data.</text>
</comment>
<keyword evidence="1" id="KW-1134">Transmembrane beta strand</keyword>
<dbReference type="GO" id="GO:0009279">
    <property type="term" value="C:cell outer membrane"/>
    <property type="evidence" value="ECO:0007669"/>
    <property type="project" value="UniProtKB-SubCell"/>
</dbReference>
<keyword evidence="1" id="KW-0813">Transport</keyword>
<gene>
    <name evidence="4" type="ORF">J2I48_05485</name>
</gene>